<sequence>MHVELKSFSLNRLLRWTGIGFVILWTIFPIYWMLNNSFKKRVDIFTEQPSLLPFNPTLANYSQLIIEMDFLVTLKNSLIVAAISTIIVVAIASLSAYSLSRYNFKGKKLILLWVILTRIFPPITFVIPLYSLMGSAGLLNTQVALILAYVAFNLPFGIWLLINFFNDIPMELEESATVDGASPFQAYRKIVLPLVAPGIGATAIFTFITAWNEFLYGLIFVQSQELMTAPVTLSGMITEYLVLWGPMSAGGILSLLPMLIFVLFMQKTMVSGLTGGAVKG</sequence>
<evidence type="ECO:0000256" key="2">
    <source>
        <dbReference type="ARBA" id="ARBA00022448"/>
    </source>
</evidence>
<feature type="domain" description="ABC transmembrane type-1" evidence="8">
    <location>
        <begin position="74"/>
        <end position="265"/>
    </location>
</feature>
<proteinExistence type="inferred from homology"/>
<protein>
    <submittedName>
        <fullName evidence="9">Multiple sugar transport system permease protein</fullName>
    </submittedName>
</protein>
<dbReference type="Proteomes" id="UP000199687">
    <property type="component" value="Unassembled WGS sequence"/>
</dbReference>
<keyword evidence="9" id="KW-0762">Sugar transport</keyword>
<comment type="subcellular location">
    <subcellularLocation>
        <location evidence="1 7">Cell membrane</location>
        <topology evidence="1 7">Multi-pass membrane protein</topology>
    </subcellularLocation>
</comment>
<organism evidence="9 10">
    <name type="scientific">Gracilibacillus ureilyticus</name>
    <dbReference type="NCBI Taxonomy" id="531814"/>
    <lineage>
        <taxon>Bacteria</taxon>
        <taxon>Bacillati</taxon>
        <taxon>Bacillota</taxon>
        <taxon>Bacilli</taxon>
        <taxon>Bacillales</taxon>
        <taxon>Bacillaceae</taxon>
        <taxon>Gracilibacillus</taxon>
    </lineage>
</organism>
<evidence type="ECO:0000256" key="1">
    <source>
        <dbReference type="ARBA" id="ARBA00004651"/>
    </source>
</evidence>
<feature type="transmembrane region" description="Helical" evidence="7">
    <location>
        <begin position="143"/>
        <end position="162"/>
    </location>
</feature>
<dbReference type="InterPro" id="IPR035906">
    <property type="entry name" value="MetI-like_sf"/>
</dbReference>
<dbReference type="GO" id="GO:0005886">
    <property type="term" value="C:plasma membrane"/>
    <property type="evidence" value="ECO:0007669"/>
    <property type="project" value="UniProtKB-SubCell"/>
</dbReference>
<feature type="transmembrane region" description="Helical" evidence="7">
    <location>
        <begin position="109"/>
        <end position="131"/>
    </location>
</feature>
<dbReference type="Gene3D" id="1.10.3720.10">
    <property type="entry name" value="MetI-like"/>
    <property type="match status" value="1"/>
</dbReference>
<dbReference type="OrthoDB" id="9810086at2"/>
<comment type="similarity">
    <text evidence="7">Belongs to the binding-protein-dependent transport system permease family.</text>
</comment>
<dbReference type="Pfam" id="PF00528">
    <property type="entry name" value="BPD_transp_1"/>
    <property type="match status" value="1"/>
</dbReference>
<feature type="transmembrane region" description="Helical" evidence="7">
    <location>
        <begin position="190"/>
        <end position="211"/>
    </location>
</feature>
<dbReference type="InterPro" id="IPR050901">
    <property type="entry name" value="BP-dep_ABC_trans_perm"/>
</dbReference>
<feature type="transmembrane region" description="Helical" evidence="7">
    <location>
        <begin position="241"/>
        <end position="264"/>
    </location>
</feature>
<dbReference type="InterPro" id="IPR000515">
    <property type="entry name" value="MetI-like"/>
</dbReference>
<dbReference type="RefSeq" id="WP_089743063.1">
    <property type="nucleotide sequence ID" value="NZ_FOGL01000019.1"/>
</dbReference>
<gene>
    <name evidence="9" type="ORF">SAMN04487944_11940</name>
</gene>
<dbReference type="SUPFAM" id="SSF161098">
    <property type="entry name" value="MetI-like"/>
    <property type="match status" value="1"/>
</dbReference>
<keyword evidence="6 7" id="KW-0472">Membrane</keyword>
<evidence type="ECO:0000313" key="9">
    <source>
        <dbReference type="EMBL" id="SES12637.1"/>
    </source>
</evidence>
<evidence type="ECO:0000256" key="3">
    <source>
        <dbReference type="ARBA" id="ARBA00022475"/>
    </source>
</evidence>
<feature type="transmembrane region" description="Helical" evidence="7">
    <location>
        <begin position="12"/>
        <end position="34"/>
    </location>
</feature>
<dbReference type="PROSITE" id="PS50928">
    <property type="entry name" value="ABC_TM1"/>
    <property type="match status" value="1"/>
</dbReference>
<evidence type="ECO:0000313" key="10">
    <source>
        <dbReference type="Proteomes" id="UP000199687"/>
    </source>
</evidence>
<dbReference type="PANTHER" id="PTHR32243">
    <property type="entry name" value="MALTOSE TRANSPORT SYSTEM PERMEASE-RELATED"/>
    <property type="match status" value="1"/>
</dbReference>
<accession>A0A1H9UU94</accession>
<dbReference type="EMBL" id="FOGL01000019">
    <property type="protein sequence ID" value="SES12637.1"/>
    <property type="molecule type" value="Genomic_DNA"/>
</dbReference>
<name>A0A1H9UU94_9BACI</name>
<keyword evidence="5 7" id="KW-1133">Transmembrane helix</keyword>
<evidence type="ECO:0000256" key="6">
    <source>
        <dbReference type="ARBA" id="ARBA00023136"/>
    </source>
</evidence>
<dbReference type="STRING" id="531814.SAMN04487944_11940"/>
<dbReference type="PANTHER" id="PTHR32243:SF18">
    <property type="entry name" value="INNER MEMBRANE ABC TRANSPORTER PERMEASE PROTEIN YCJP"/>
    <property type="match status" value="1"/>
</dbReference>
<evidence type="ECO:0000259" key="8">
    <source>
        <dbReference type="PROSITE" id="PS50928"/>
    </source>
</evidence>
<evidence type="ECO:0000256" key="7">
    <source>
        <dbReference type="RuleBase" id="RU363032"/>
    </source>
</evidence>
<keyword evidence="10" id="KW-1185">Reference proteome</keyword>
<keyword evidence="2 7" id="KW-0813">Transport</keyword>
<feature type="transmembrane region" description="Helical" evidence="7">
    <location>
        <begin position="78"/>
        <end position="97"/>
    </location>
</feature>
<reference evidence="9 10" key="1">
    <citation type="submission" date="2016-10" db="EMBL/GenBank/DDBJ databases">
        <authorList>
            <person name="de Groot N.N."/>
        </authorList>
    </citation>
    <scope>NUCLEOTIDE SEQUENCE [LARGE SCALE GENOMIC DNA]</scope>
    <source>
        <strain evidence="9 10">CGMCC 1.7727</strain>
    </source>
</reference>
<dbReference type="GO" id="GO:0055085">
    <property type="term" value="P:transmembrane transport"/>
    <property type="evidence" value="ECO:0007669"/>
    <property type="project" value="InterPro"/>
</dbReference>
<dbReference type="CDD" id="cd06261">
    <property type="entry name" value="TM_PBP2"/>
    <property type="match status" value="1"/>
</dbReference>
<evidence type="ECO:0000256" key="4">
    <source>
        <dbReference type="ARBA" id="ARBA00022692"/>
    </source>
</evidence>
<dbReference type="AlphaFoldDB" id="A0A1H9UU94"/>
<keyword evidence="4 7" id="KW-0812">Transmembrane</keyword>
<evidence type="ECO:0000256" key="5">
    <source>
        <dbReference type="ARBA" id="ARBA00022989"/>
    </source>
</evidence>
<keyword evidence="3" id="KW-1003">Cell membrane</keyword>